<reference evidence="10 11" key="1">
    <citation type="submission" date="2018-05" db="EMBL/GenBank/DDBJ databases">
        <title>Evolution of GPA BGCs.</title>
        <authorList>
            <person name="Waglechner N."/>
            <person name="Wright G.D."/>
        </authorList>
    </citation>
    <scope>NUCLEOTIDE SEQUENCE [LARGE SCALE GENOMIC DNA]</scope>
    <source>
        <strain evidence="10 11">DSM 5908</strain>
    </source>
</reference>
<evidence type="ECO:0000256" key="3">
    <source>
        <dbReference type="ARBA" id="ARBA00022630"/>
    </source>
</evidence>
<dbReference type="Pfam" id="PF00441">
    <property type="entry name" value="Acyl-CoA_dh_1"/>
    <property type="match status" value="1"/>
</dbReference>
<proteinExistence type="inferred from homology"/>
<dbReference type="InterPro" id="IPR013786">
    <property type="entry name" value="AcylCoA_DH/ox_N"/>
</dbReference>
<evidence type="ECO:0000313" key="11">
    <source>
        <dbReference type="Proteomes" id="UP000286716"/>
    </source>
</evidence>
<evidence type="ECO:0000259" key="7">
    <source>
        <dbReference type="Pfam" id="PF00441"/>
    </source>
</evidence>
<dbReference type="Gene3D" id="1.20.140.10">
    <property type="entry name" value="Butyryl-CoA Dehydrogenase, subunit A, domain 3"/>
    <property type="match status" value="1"/>
</dbReference>
<comment type="similarity">
    <text evidence="2 6">Belongs to the acyl-CoA dehydrogenase family.</text>
</comment>
<dbReference type="OrthoDB" id="3964153at2"/>
<evidence type="ECO:0000259" key="8">
    <source>
        <dbReference type="Pfam" id="PF02770"/>
    </source>
</evidence>
<feature type="domain" description="Acyl-CoA dehydrogenase/oxidase C-terminal" evidence="7">
    <location>
        <begin position="234"/>
        <end position="396"/>
    </location>
</feature>
<keyword evidence="5 6" id="KW-0560">Oxidoreductase</keyword>
<evidence type="ECO:0000256" key="2">
    <source>
        <dbReference type="ARBA" id="ARBA00009347"/>
    </source>
</evidence>
<keyword evidence="3 6" id="KW-0285">Flavoprotein</keyword>
<dbReference type="GO" id="GO:0016627">
    <property type="term" value="F:oxidoreductase activity, acting on the CH-CH group of donors"/>
    <property type="evidence" value="ECO:0007669"/>
    <property type="project" value="InterPro"/>
</dbReference>
<evidence type="ECO:0000256" key="5">
    <source>
        <dbReference type="ARBA" id="ARBA00023002"/>
    </source>
</evidence>
<organism evidence="10 11">
    <name type="scientific">Amycolatopsis balhimycina DSM 5908</name>
    <dbReference type="NCBI Taxonomy" id="1081091"/>
    <lineage>
        <taxon>Bacteria</taxon>
        <taxon>Bacillati</taxon>
        <taxon>Actinomycetota</taxon>
        <taxon>Actinomycetes</taxon>
        <taxon>Pseudonocardiales</taxon>
        <taxon>Pseudonocardiaceae</taxon>
        <taxon>Amycolatopsis</taxon>
    </lineage>
</organism>
<dbReference type="SUPFAM" id="SSF47203">
    <property type="entry name" value="Acyl-CoA dehydrogenase C-terminal domain-like"/>
    <property type="match status" value="1"/>
</dbReference>
<dbReference type="EMBL" id="QHHU01000011">
    <property type="protein sequence ID" value="RSM47084.1"/>
    <property type="molecule type" value="Genomic_DNA"/>
</dbReference>
<comment type="caution">
    <text evidence="10">The sequence shown here is derived from an EMBL/GenBank/DDBJ whole genome shotgun (WGS) entry which is preliminary data.</text>
</comment>
<dbReference type="InterPro" id="IPR009075">
    <property type="entry name" value="AcylCo_DH/oxidase_C"/>
</dbReference>
<dbReference type="Pfam" id="PF02770">
    <property type="entry name" value="Acyl-CoA_dh_M"/>
    <property type="match status" value="1"/>
</dbReference>
<keyword evidence="11" id="KW-1185">Reference proteome</keyword>
<accession>A0A428WVF9</accession>
<dbReference type="Gene3D" id="1.10.540.10">
    <property type="entry name" value="Acyl-CoA dehydrogenase/oxidase, N-terminal domain"/>
    <property type="match status" value="1"/>
</dbReference>
<keyword evidence="4 6" id="KW-0274">FAD</keyword>
<sequence length="410" mass="45267">MDLSYPPEVQQFRDEVRAFIAANVPPDWHGLGALDTDEAKAFVEQWRRVLAEHGYLAPAWPVEYGGGGMDRLRQVVLVEELAKAGLPASGSQDVFGIKMIGNLLLRYGTDEQKRYFLPRIISGEDRWCQGFSEPGAGSDLAALRTRAALVDGEWVVDGQKVWTSQAQSADWIFLLARTDPAAGRHRGITMLLVPLDQSGVDIRPITMITGDTGFNEVFFTGVRTAEANVVGEVGEGWAVAMSLLGLERGDEAATNPIMFRAEIDRLIELARERGVDGDPVVRQRLARCYSRAEIMRHLGNRVLTRWLRGEPTGTEASVSKLYWSEHHRAVTELAMDILGPESMVPTGRGPLRHYRTDDPGAPNSTASWATVWLHAVSGTIYAGTSEVQRNILAESALGMPREPRPDRSPR</sequence>
<dbReference type="AlphaFoldDB" id="A0A428WVF9"/>
<dbReference type="InterPro" id="IPR009100">
    <property type="entry name" value="AcylCoA_DH/oxidase_NM_dom_sf"/>
</dbReference>
<dbReference type="PANTHER" id="PTHR43292">
    <property type="entry name" value="ACYL-COA DEHYDROGENASE"/>
    <property type="match status" value="1"/>
</dbReference>
<gene>
    <name evidence="10" type="ORF">DMA12_10150</name>
</gene>
<dbReference type="SUPFAM" id="SSF56645">
    <property type="entry name" value="Acyl-CoA dehydrogenase NM domain-like"/>
    <property type="match status" value="1"/>
</dbReference>
<dbReference type="InterPro" id="IPR052161">
    <property type="entry name" value="Mycobact_Acyl-CoA_DH"/>
</dbReference>
<dbReference type="InterPro" id="IPR046373">
    <property type="entry name" value="Acyl-CoA_Oxase/DH_mid-dom_sf"/>
</dbReference>
<dbReference type="Pfam" id="PF02771">
    <property type="entry name" value="Acyl-CoA_dh_N"/>
    <property type="match status" value="1"/>
</dbReference>
<dbReference type="InterPro" id="IPR037069">
    <property type="entry name" value="AcylCoA_DH/ox_N_sf"/>
</dbReference>
<dbReference type="RefSeq" id="WP_020639339.1">
    <property type="nucleotide sequence ID" value="NZ_QHHU01000011.1"/>
</dbReference>
<evidence type="ECO:0000313" key="10">
    <source>
        <dbReference type="EMBL" id="RSM47084.1"/>
    </source>
</evidence>
<protein>
    <submittedName>
        <fullName evidence="10">Acyl-CoA dehydrogenase</fullName>
    </submittedName>
</protein>
<feature type="domain" description="Acyl-CoA dehydrogenase/oxidase N-terminal" evidence="9">
    <location>
        <begin position="7"/>
        <end position="124"/>
    </location>
</feature>
<evidence type="ECO:0000256" key="6">
    <source>
        <dbReference type="RuleBase" id="RU362125"/>
    </source>
</evidence>
<name>A0A428WVF9_AMYBA</name>
<dbReference type="FunFam" id="2.40.110.10:FF:000011">
    <property type="entry name" value="Acyl-CoA dehydrogenase FadE34"/>
    <property type="match status" value="1"/>
</dbReference>
<dbReference type="PANTHER" id="PTHR43292:SF3">
    <property type="entry name" value="ACYL-COA DEHYDROGENASE FADE29"/>
    <property type="match status" value="1"/>
</dbReference>
<dbReference type="Proteomes" id="UP000286716">
    <property type="component" value="Unassembled WGS sequence"/>
</dbReference>
<dbReference type="Gene3D" id="2.40.110.10">
    <property type="entry name" value="Butyryl-CoA Dehydrogenase, subunit A, domain 2"/>
    <property type="match status" value="1"/>
</dbReference>
<dbReference type="InterPro" id="IPR036250">
    <property type="entry name" value="AcylCo_DH-like_C"/>
</dbReference>
<comment type="cofactor">
    <cofactor evidence="1 6">
        <name>FAD</name>
        <dbReference type="ChEBI" id="CHEBI:57692"/>
    </cofactor>
</comment>
<dbReference type="GO" id="GO:0050660">
    <property type="term" value="F:flavin adenine dinucleotide binding"/>
    <property type="evidence" value="ECO:0007669"/>
    <property type="project" value="InterPro"/>
</dbReference>
<dbReference type="InterPro" id="IPR006091">
    <property type="entry name" value="Acyl-CoA_Oxase/DH_mid-dom"/>
</dbReference>
<evidence type="ECO:0000256" key="4">
    <source>
        <dbReference type="ARBA" id="ARBA00022827"/>
    </source>
</evidence>
<feature type="domain" description="Acyl-CoA oxidase/dehydrogenase middle" evidence="8">
    <location>
        <begin position="128"/>
        <end position="220"/>
    </location>
</feature>
<evidence type="ECO:0000256" key="1">
    <source>
        <dbReference type="ARBA" id="ARBA00001974"/>
    </source>
</evidence>
<evidence type="ECO:0000259" key="9">
    <source>
        <dbReference type="Pfam" id="PF02771"/>
    </source>
</evidence>
<dbReference type="GO" id="GO:0005886">
    <property type="term" value="C:plasma membrane"/>
    <property type="evidence" value="ECO:0007669"/>
    <property type="project" value="TreeGrafter"/>
</dbReference>